<proteinExistence type="inferred from homology"/>
<dbReference type="InterPro" id="IPR050131">
    <property type="entry name" value="Peptidase_S8_subtilisin-like"/>
</dbReference>
<evidence type="ECO:0000256" key="2">
    <source>
        <dbReference type="ARBA" id="ARBA00022670"/>
    </source>
</evidence>
<evidence type="ECO:0000259" key="5">
    <source>
        <dbReference type="PROSITE" id="PS50853"/>
    </source>
</evidence>
<keyword evidence="3" id="KW-0378">Hydrolase</keyword>
<comment type="caution">
    <text evidence="6">The sequence shown here is derived from an EMBL/GenBank/DDBJ whole genome shotgun (WGS) entry which is preliminary data.</text>
</comment>
<dbReference type="EMBL" id="JNSL01000236">
    <property type="protein sequence ID" value="KGA11421.1"/>
    <property type="molecule type" value="Genomic_DNA"/>
</dbReference>
<dbReference type="InterPro" id="IPR034193">
    <property type="entry name" value="PCSK9_ProteinaseK-like"/>
</dbReference>
<dbReference type="GO" id="GO:0005615">
    <property type="term" value="C:extracellular space"/>
    <property type="evidence" value="ECO:0007669"/>
    <property type="project" value="TreeGrafter"/>
</dbReference>
<dbReference type="Pfam" id="PF00082">
    <property type="entry name" value="Peptidase_S8"/>
    <property type="match status" value="1"/>
</dbReference>
<dbReference type="Gene3D" id="3.40.50.200">
    <property type="entry name" value="Peptidase S8/S53 domain"/>
    <property type="match status" value="1"/>
</dbReference>
<dbReference type="InterPro" id="IPR022398">
    <property type="entry name" value="Peptidase_S8_His-AS"/>
</dbReference>
<dbReference type="PROSITE" id="PS50853">
    <property type="entry name" value="FN3"/>
    <property type="match status" value="1"/>
</dbReference>
<reference evidence="6" key="1">
    <citation type="submission" date="2014-06" db="EMBL/GenBank/DDBJ databases">
        <title>Key roles for freshwater Actinobacteria revealed by deep metagenomic sequencing.</title>
        <authorList>
            <person name="Ghai R."/>
            <person name="Mizuno C.M."/>
            <person name="Picazo A."/>
            <person name="Camacho A."/>
            <person name="Rodriguez-Valera F."/>
        </authorList>
    </citation>
    <scope>NUCLEOTIDE SEQUENCE</scope>
</reference>
<organism evidence="6">
    <name type="scientific">freshwater metagenome</name>
    <dbReference type="NCBI Taxonomy" id="449393"/>
    <lineage>
        <taxon>unclassified sequences</taxon>
        <taxon>metagenomes</taxon>
        <taxon>ecological metagenomes</taxon>
    </lineage>
</organism>
<gene>
    <name evidence="6" type="ORF">GM51_22640</name>
</gene>
<dbReference type="InterPro" id="IPR003961">
    <property type="entry name" value="FN3_dom"/>
</dbReference>
<accession>A0A094QAY3</accession>
<dbReference type="InterPro" id="IPR015500">
    <property type="entry name" value="Peptidase_S8_subtilisin-rel"/>
</dbReference>
<evidence type="ECO:0000256" key="3">
    <source>
        <dbReference type="ARBA" id="ARBA00022801"/>
    </source>
</evidence>
<dbReference type="SMART" id="SM00060">
    <property type="entry name" value="FN3"/>
    <property type="match status" value="2"/>
</dbReference>
<dbReference type="GO" id="GO:0006508">
    <property type="term" value="P:proteolysis"/>
    <property type="evidence" value="ECO:0007669"/>
    <property type="project" value="UniProtKB-KW"/>
</dbReference>
<protein>
    <recommendedName>
        <fullName evidence="5">Fibronectin type-III domain-containing protein</fullName>
    </recommendedName>
</protein>
<evidence type="ECO:0000256" key="4">
    <source>
        <dbReference type="ARBA" id="ARBA00022825"/>
    </source>
</evidence>
<comment type="similarity">
    <text evidence="1">Belongs to the peptidase S8 family.</text>
</comment>
<feature type="domain" description="Fibronectin type-III" evidence="5">
    <location>
        <begin position="389"/>
        <end position="481"/>
    </location>
</feature>
<sequence>MMRRLLLAVALLATASVAVANVPAAQAQEVVPELIARALGTQTVGPVALGSATGGTVPWGLDRLDARSGKDGSFTYSTDGTGVKVYVADSGINMSHPEFTGRVLPGWSYRSDTAALLTYTNSLNYELTHPGEGIVACANGPTHTVNPLTMDSVYAAGDVGTTDNDGHGSHVAGTIGGTYSGVAKAVSLVPVRVLDSCGSGTATMVRKGLEWILANHQDGERAVVNMSIGFDVSATTIDTAIKNLLAEGIVVVAASGNSAQSACNSTPAGTPGTISVGAINANDTETPWSNFGDCVDIFAPGDSIISAWPKYSSATNTYFVESGTSMAAPHVSGAAARYLQTATVSSTTPADTWSWLKLNATCNAVAHASQTVLPRTPNRLLSVEAPAAVPCAPTSVVATVASKSTVVSWVEPVSANGSAITSYTATANPGGQSCSTTTLTCEITGLRIGEPYAITVTASNAVGVGTASAATQVIPDGIPDVPVEALSLVGSKTVTVSWPSVTTAVNAAITYVVVASPGGATCTTTDVSCKFDGLKNGTQYTFTITTKTSSGQVGASSVVVTARPGFVVKKTSVKKKSRTLLSSVVTTVSKGKKTWSETGRCSIVKGRLVAPATVSSCYLTLRVAKSPTFPAMSTRVKVLVS</sequence>
<dbReference type="PRINTS" id="PR00723">
    <property type="entry name" value="SUBTILISIN"/>
</dbReference>
<dbReference type="CDD" id="cd00063">
    <property type="entry name" value="FN3"/>
    <property type="match status" value="2"/>
</dbReference>
<keyword evidence="2" id="KW-0645">Protease</keyword>
<keyword evidence="4" id="KW-0720">Serine protease</keyword>
<dbReference type="PANTHER" id="PTHR43806">
    <property type="entry name" value="PEPTIDASE S8"/>
    <property type="match status" value="1"/>
</dbReference>
<name>A0A094QAY3_9ZZZZ</name>
<dbReference type="AlphaFoldDB" id="A0A094QAY3"/>
<dbReference type="Gene3D" id="2.60.40.10">
    <property type="entry name" value="Immunoglobulins"/>
    <property type="match status" value="2"/>
</dbReference>
<evidence type="ECO:0000313" key="6">
    <source>
        <dbReference type="EMBL" id="KGA11421.1"/>
    </source>
</evidence>
<dbReference type="InterPro" id="IPR036852">
    <property type="entry name" value="Peptidase_S8/S53_dom_sf"/>
</dbReference>
<dbReference type="SUPFAM" id="SSF49265">
    <property type="entry name" value="Fibronectin type III"/>
    <property type="match status" value="1"/>
</dbReference>
<dbReference type="GO" id="GO:0004252">
    <property type="term" value="F:serine-type endopeptidase activity"/>
    <property type="evidence" value="ECO:0007669"/>
    <property type="project" value="InterPro"/>
</dbReference>
<dbReference type="InterPro" id="IPR000209">
    <property type="entry name" value="Peptidase_S8/S53_dom"/>
</dbReference>
<dbReference type="InterPro" id="IPR036116">
    <property type="entry name" value="FN3_sf"/>
</dbReference>
<dbReference type="SUPFAM" id="SSF52743">
    <property type="entry name" value="Subtilisin-like"/>
    <property type="match status" value="1"/>
</dbReference>
<dbReference type="InterPro" id="IPR023828">
    <property type="entry name" value="Peptidase_S8_Ser-AS"/>
</dbReference>
<dbReference type="PANTHER" id="PTHR43806:SF11">
    <property type="entry name" value="CEREVISIN-RELATED"/>
    <property type="match status" value="1"/>
</dbReference>
<evidence type="ECO:0000256" key="1">
    <source>
        <dbReference type="ARBA" id="ARBA00011073"/>
    </source>
</evidence>
<dbReference type="Pfam" id="PF00041">
    <property type="entry name" value="fn3"/>
    <property type="match status" value="2"/>
</dbReference>
<dbReference type="PROSITE" id="PS00137">
    <property type="entry name" value="SUBTILASE_HIS"/>
    <property type="match status" value="1"/>
</dbReference>
<dbReference type="PROSITE" id="PS51892">
    <property type="entry name" value="SUBTILASE"/>
    <property type="match status" value="1"/>
</dbReference>
<dbReference type="PROSITE" id="PS00138">
    <property type="entry name" value="SUBTILASE_SER"/>
    <property type="match status" value="1"/>
</dbReference>
<dbReference type="InterPro" id="IPR013783">
    <property type="entry name" value="Ig-like_fold"/>
</dbReference>
<dbReference type="CDD" id="cd04077">
    <property type="entry name" value="Peptidases_S8_PCSK9_ProteinaseK_like"/>
    <property type="match status" value="1"/>
</dbReference>